<dbReference type="EMBL" id="CADCTG010000155">
    <property type="protein sequence ID" value="CAA9246230.1"/>
    <property type="molecule type" value="Genomic_DNA"/>
</dbReference>
<feature type="compositionally biased region" description="Basic residues" evidence="1">
    <location>
        <begin position="9"/>
        <end position="30"/>
    </location>
</feature>
<feature type="compositionally biased region" description="Basic and acidic residues" evidence="1">
    <location>
        <begin position="77"/>
        <end position="91"/>
    </location>
</feature>
<feature type="non-terminal residue" evidence="2">
    <location>
        <position position="1"/>
    </location>
</feature>
<evidence type="ECO:0000256" key="1">
    <source>
        <dbReference type="SAM" id="MobiDB-lite"/>
    </source>
</evidence>
<proteinExistence type="predicted"/>
<protein>
    <submittedName>
        <fullName evidence="2">Uncharacterized protein</fullName>
    </submittedName>
</protein>
<feature type="compositionally biased region" description="Gly residues" evidence="1">
    <location>
        <begin position="141"/>
        <end position="150"/>
    </location>
</feature>
<organism evidence="2">
    <name type="scientific">uncultured Acetobacteraceae bacterium</name>
    <dbReference type="NCBI Taxonomy" id="169975"/>
    <lineage>
        <taxon>Bacteria</taxon>
        <taxon>Pseudomonadati</taxon>
        <taxon>Pseudomonadota</taxon>
        <taxon>Alphaproteobacteria</taxon>
        <taxon>Acetobacterales</taxon>
        <taxon>Acetobacteraceae</taxon>
        <taxon>environmental samples</taxon>
    </lineage>
</organism>
<dbReference type="AlphaFoldDB" id="A0A6J4I9Y9"/>
<name>A0A6J4I9Y9_9PROT</name>
<sequence length="170" mass="17849">GGPGLGGFRARHGARPSRRGRRHAAAPRHPARADRRNLRRRVLERRALRPRRAAPPRLGVPRPIHGGGDAHGPAPLRRAEHGGADSGRDRGLPSGQRLPRPGNQRGAGAGLAARVAREPAHVGHGGGRQAAGARLHRHGALGRGDAGGGRRPLPPRRFRASGLRPGPALV</sequence>
<feature type="compositionally biased region" description="Basic residues" evidence="1">
    <location>
        <begin position="37"/>
        <end position="54"/>
    </location>
</feature>
<evidence type="ECO:0000313" key="2">
    <source>
        <dbReference type="EMBL" id="CAA9246230.1"/>
    </source>
</evidence>
<gene>
    <name evidence="2" type="ORF">AVDCRST_MAG08-1867</name>
</gene>
<feature type="region of interest" description="Disordered" evidence="1">
    <location>
        <begin position="1"/>
        <end position="170"/>
    </location>
</feature>
<reference evidence="2" key="1">
    <citation type="submission" date="2020-02" db="EMBL/GenBank/DDBJ databases">
        <authorList>
            <person name="Meier V. D."/>
        </authorList>
    </citation>
    <scope>NUCLEOTIDE SEQUENCE</scope>
    <source>
        <strain evidence="2">AVDCRST_MAG08</strain>
    </source>
</reference>
<accession>A0A6J4I9Y9</accession>
<feature type="non-terminal residue" evidence="2">
    <location>
        <position position="170"/>
    </location>
</feature>